<name>A0A377GUY2_9FUSO</name>
<protein>
    <submittedName>
        <fullName evidence="2">Uncharacterized protein</fullName>
    </submittedName>
</protein>
<feature type="compositionally biased region" description="Basic and acidic residues" evidence="1">
    <location>
        <begin position="216"/>
        <end position="245"/>
    </location>
</feature>
<proteinExistence type="predicted"/>
<gene>
    <name evidence="2" type="ORF">NCTC10723_00185</name>
</gene>
<dbReference type="Proteomes" id="UP000255328">
    <property type="component" value="Unassembled WGS sequence"/>
</dbReference>
<reference evidence="2 3" key="1">
    <citation type="submission" date="2018-06" db="EMBL/GenBank/DDBJ databases">
        <authorList>
            <consortium name="Pathogen Informatics"/>
            <person name="Doyle S."/>
        </authorList>
    </citation>
    <scope>NUCLEOTIDE SEQUENCE [LARGE SCALE GENOMIC DNA]</scope>
    <source>
        <strain evidence="2 3">NCTC10723</strain>
    </source>
</reference>
<dbReference type="RefSeq" id="WP_115268467.1">
    <property type="nucleotide sequence ID" value="NZ_UGGU01000003.1"/>
</dbReference>
<dbReference type="OrthoDB" id="89581at2"/>
<keyword evidence="3" id="KW-1185">Reference proteome</keyword>
<evidence type="ECO:0000313" key="2">
    <source>
        <dbReference type="EMBL" id="STO30756.1"/>
    </source>
</evidence>
<dbReference type="EMBL" id="UGGU01000003">
    <property type="protein sequence ID" value="STO30756.1"/>
    <property type="molecule type" value="Genomic_DNA"/>
</dbReference>
<feature type="region of interest" description="Disordered" evidence="1">
    <location>
        <begin position="212"/>
        <end position="245"/>
    </location>
</feature>
<evidence type="ECO:0000256" key="1">
    <source>
        <dbReference type="SAM" id="MobiDB-lite"/>
    </source>
</evidence>
<sequence>MVKVKHVITAYKAQMNPQVNGVIDIFGEFDNLIQPMFPFPMANLSVVVTVENLQRPTMFEVRLNAPDDTLITKGEFGILPDPFGVGKKILDLEKFLVGERGKYTIDIFEKVAEDKVKFLSTEDLFIADYPPQRRMSDEEKAKILETEGVIKTVRTEFKAGEEVIKLQLNLDKNAPIDEGHIAIPANDRLTVGDRIFDLTGIRRQIEWLFGNPLPKAPEKKEEKANKTVEKEEEVNKTVEKTEEKQ</sequence>
<accession>A0A377GUY2</accession>
<organism evidence="2 3">
    <name type="scientific">Fusobacterium necrogenes</name>
    <dbReference type="NCBI Taxonomy" id="858"/>
    <lineage>
        <taxon>Bacteria</taxon>
        <taxon>Fusobacteriati</taxon>
        <taxon>Fusobacteriota</taxon>
        <taxon>Fusobacteriia</taxon>
        <taxon>Fusobacteriales</taxon>
        <taxon>Fusobacteriaceae</taxon>
        <taxon>Fusobacterium</taxon>
    </lineage>
</organism>
<dbReference type="AlphaFoldDB" id="A0A377GUY2"/>
<evidence type="ECO:0000313" key="3">
    <source>
        <dbReference type="Proteomes" id="UP000255328"/>
    </source>
</evidence>